<dbReference type="Proteomes" id="UP000187166">
    <property type="component" value="Unassembled WGS sequence"/>
</dbReference>
<dbReference type="AlphaFoldDB" id="A0A1U7M0F9"/>
<protein>
    <recommendedName>
        <fullName evidence="2">Antitoxin</fullName>
    </recommendedName>
</protein>
<name>A0A1U7M0F9_9FIRM</name>
<gene>
    <name evidence="3" type="ORF">BIV18_06345</name>
</gene>
<dbReference type="InterPro" id="IPR036165">
    <property type="entry name" value="YefM-like_sf"/>
</dbReference>
<evidence type="ECO:0000256" key="1">
    <source>
        <dbReference type="ARBA" id="ARBA00009981"/>
    </source>
</evidence>
<comment type="similarity">
    <text evidence="1 2">Belongs to the phD/YefM antitoxin family.</text>
</comment>
<comment type="caution">
    <text evidence="3">The sequence shown here is derived from an EMBL/GenBank/DDBJ whole genome shotgun (WGS) entry which is preliminary data.</text>
</comment>
<dbReference type="NCBIfam" id="TIGR01552">
    <property type="entry name" value="phd_fam"/>
    <property type="match status" value="1"/>
</dbReference>
<accession>A0A1U7M0F9</accession>
<keyword evidence="4" id="KW-1185">Reference proteome</keyword>
<dbReference type="Gene3D" id="3.40.1620.10">
    <property type="entry name" value="YefM-like domain"/>
    <property type="match status" value="1"/>
</dbReference>
<proteinExistence type="inferred from homology"/>
<organism evidence="3 4">
    <name type="scientific">Peptoniphilus porci</name>
    <dbReference type="NCBI Taxonomy" id="2652280"/>
    <lineage>
        <taxon>Bacteria</taxon>
        <taxon>Bacillati</taxon>
        <taxon>Bacillota</taxon>
        <taxon>Tissierellia</taxon>
        <taxon>Tissierellales</taxon>
        <taxon>Peptoniphilaceae</taxon>
        <taxon>Peptoniphilus</taxon>
    </lineage>
</organism>
<sequence length="74" mass="8442">MANKNDSGIKPLKHYNIADFNRGQSSKIIRKIEEEDSTAFVLKHGKPIAVIISNEKYERLLKKILTLIFISNSL</sequence>
<evidence type="ECO:0000313" key="3">
    <source>
        <dbReference type="EMBL" id="OLR65160.1"/>
    </source>
</evidence>
<dbReference type="STRING" id="1465756.BIV18_06345"/>
<dbReference type="EMBL" id="MJIH01000001">
    <property type="protein sequence ID" value="OLR65160.1"/>
    <property type="molecule type" value="Genomic_DNA"/>
</dbReference>
<dbReference type="SUPFAM" id="SSF143120">
    <property type="entry name" value="YefM-like"/>
    <property type="match status" value="1"/>
</dbReference>
<dbReference type="Pfam" id="PF02604">
    <property type="entry name" value="PhdYeFM_antitox"/>
    <property type="match status" value="1"/>
</dbReference>
<dbReference type="InterPro" id="IPR006442">
    <property type="entry name" value="Antitoxin_Phd/YefM"/>
</dbReference>
<evidence type="ECO:0000256" key="2">
    <source>
        <dbReference type="RuleBase" id="RU362080"/>
    </source>
</evidence>
<evidence type="ECO:0000313" key="4">
    <source>
        <dbReference type="Proteomes" id="UP000187166"/>
    </source>
</evidence>
<comment type="function">
    <text evidence="2">Antitoxin component of a type II toxin-antitoxin (TA) system.</text>
</comment>
<reference evidence="3 4" key="1">
    <citation type="journal article" date="2016" name="Appl. Environ. Microbiol.">
        <title>Function and Phylogeny of Bacterial Butyryl Coenzyme A:Acetate Transferases and Their Diversity in the Proximal Colon of Swine.</title>
        <authorList>
            <person name="Trachsel J."/>
            <person name="Bayles D.O."/>
            <person name="Looft T."/>
            <person name="Levine U.Y."/>
            <person name="Allen H.K."/>
        </authorList>
    </citation>
    <scope>NUCLEOTIDE SEQUENCE [LARGE SCALE GENOMIC DNA]</scope>
    <source>
        <strain evidence="3 4">35-6-1</strain>
    </source>
</reference>